<protein>
    <submittedName>
        <fullName evidence="1">Uncharacterized protein</fullName>
    </submittedName>
</protein>
<accession>X1C6R2</accession>
<comment type="caution">
    <text evidence="1">The sequence shown here is derived from an EMBL/GenBank/DDBJ whole genome shotgun (WGS) entry which is preliminary data.</text>
</comment>
<reference evidence="1" key="1">
    <citation type="journal article" date="2014" name="Front. Microbiol.">
        <title>High frequency of phylogenetically diverse reductive dehalogenase-homologous genes in deep subseafloor sedimentary metagenomes.</title>
        <authorList>
            <person name="Kawai M."/>
            <person name="Futagami T."/>
            <person name="Toyoda A."/>
            <person name="Takaki Y."/>
            <person name="Nishi S."/>
            <person name="Hori S."/>
            <person name="Arai W."/>
            <person name="Tsubouchi T."/>
            <person name="Morono Y."/>
            <person name="Uchiyama I."/>
            <person name="Ito T."/>
            <person name="Fujiyama A."/>
            <person name="Inagaki F."/>
            <person name="Takami H."/>
        </authorList>
    </citation>
    <scope>NUCLEOTIDE SEQUENCE</scope>
    <source>
        <strain evidence="1">Expedition CK06-06</strain>
    </source>
</reference>
<organism evidence="1">
    <name type="scientific">marine sediment metagenome</name>
    <dbReference type="NCBI Taxonomy" id="412755"/>
    <lineage>
        <taxon>unclassified sequences</taxon>
        <taxon>metagenomes</taxon>
        <taxon>ecological metagenomes</taxon>
    </lineage>
</organism>
<gene>
    <name evidence="1" type="ORF">S01H4_25852</name>
</gene>
<dbReference type="AlphaFoldDB" id="X1C6R2"/>
<feature type="non-terminal residue" evidence="1">
    <location>
        <position position="1"/>
    </location>
</feature>
<name>X1C6R2_9ZZZZ</name>
<proteinExistence type="predicted"/>
<dbReference type="EMBL" id="BART01012367">
    <property type="protein sequence ID" value="GAG80101.1"/>
    <property type="molecule type" value="Genomic_DNA"/>
</dbReference>
<evidence type="ECO:0000313" key="1">
    <source>
        <dbReference type="EMBL" id="GAG80101.1"/>
    </source>
</evidence>
<sequence>SQVAVKIQRFISGDGYIEHEAVEISHLSQ</sequence>